<dbReference type="AlphaFoldDB" id="A0A1R3XCX1"/>
<organism evidence="3 4">
    <name type="scientific">Yoonia rosea</name>
    <dbReference type="NCBI Taxonomy" id="287098"/>
    <lineage>
        <taxon>Bacteria</taxon>
        <taxon>Pseudomonadati</taxon>
        <taxon>Pseudomonadota</taxon>
        <taxon>Alphaproteobacteria</taxon>
        <taxon>Rhodobacterales</taxon>
        <taxon>Paracoccaceae</taxon>
        <taxon>Yoonia</taxon>
    </lineage>
</organism>
<feature type="chain" id="PRO_5012978026" evidence="1">
    <location>
        <begin position="22"/>
        <end position="175"/>
    </location>
</feature>
<evidence type="ECO:0000259" key="2">
    <source>
        <dbReference type="Pfam" id="PF00188"/>
    </source>
</evidence>
<dbReference type="InterPro" id="IPR014044">
    <property type="entry name" value="CAP_dom"/>
</dbReference>
<dbReference type="EMBL" id="FTPR01000002">
    <property type="protein sequence ID" value="SIT89003.1"/>
    <property type="molecule type" value="Genomic_DNA"/>
</dbReference>
<dbReference type="Gene3D" id="3.40.33.10">
    <property type="entry name" value="CAP"/>
    <property type="match status" value="1"/>
</dbReference>
<dbReference type="PROSITE" id="PS51257">
    <property type="entry name" value="PROKAR_LIPOPROTEIN"/>
    <property type="match status" value="1"/>
</dbReference>
<dbReference type="CDD" id="cd05379">
    <property type="entry name" value="CAP_bacterial"/>
    <property type="match status" value="1"/>
</dbReference>
<dbReference type="PANTHER" id="PTHR31157">
    <property type="entry name" value="SCP DOMAIN-CONTAINING PROTEIN"/>
    <property type="match status" value="1"/>
</dbReference>
<feature type="signal peptide" evidence="1">
    <location>
        <begin position="1"/>
        <end position="21"/>
    </location>
</feature>
<keyword evidence="4" id="KW-1185">Reference proteome</keyword>
<evidence type="ECO:0000313" key="3">
    <source>
        <dbReference type="EMBL" id="SIT89003.1"/>
    </source>
</evidence>
<feature type="domain" description="SCP" evidence="2">
    <location>
        <begin position="58"/>
        <end position="169"/>
    </location>
</feature>
<dbReference type="Proteomes" id="UP000186997">
    <property type="component" value="Unassembled WGS sequence"/>
</dbReference>
<protein>
    <submittedName>
        <fullName evidence="3">Uncharacterized conserved protein YkwD, contains CAP (CSP/antigen 5/PR1) domain</fullName>
    </submittedName>
</protein>
<dbReference type="PANTHER" id="PTHR31157:SF1">
    <property type="entry name" value="SCP DOMAIN-CONTAINING PROTEIN"/>
    <property type="match status" value="1"/>
</dbReference>
<accession>A0A1R3XCX1</accession>
<reference evidence="4" key="1">
    <citation type="submission" date="2017-01" db="EMBL/GenBank/DDBJ databases">
        <authorList>
            <person name="Varghese N."/>
            <person name="Submissions S."/>
        </authorList>
    </citation>
    <scope>NUCLEOTIDE SEQUENCE [LARGE SCALE GENOMIC DNA]</scope>
    <source>
        <strain evidence="4">DSM 29591</strain>
    </source>
</reference>
<dbReference type="SUPFAM" id="SSF55797">
    <property type="entry name" value="PR-1-like"/>
    <property type="match status" value="1"/>
</dbReference>
<name>A0A1R3XCX1_9RHOB</name>
<dbReference type="STRING" id="287098.SAMN05421665_2850"/>
<dbReference type="Pfam" id="PF00188">
    <property type="entry name" value="CAP"/>
    <property type="match status" value="1"/>
</dbReference>
<proteinExistence type="predicted"/>
<dbReference type="OrthoDB" id="9811255at2"/>
<gene>
    <name evidence="3" type="ORF">SAMN05421665_2850</name>
</gene>
<dbReference type="InterPro" id="IPR035940">
    <property type="entry name" value="CAP_sf"/>
</dbReference>
<evidence type="ECO:0000256" key="1">
    <source>
        <dbReference type="SAM" id="SignalP"/>
    </source>
</evidence>
<sequence length="175" mass="17972">MKRTFAIAALCLATACGGAGGSTTSVSTSSSGGAAPIPIADLPQVAVSAAPSQTFSGMLNGVRSGAGAGALTYDSRLGAAANRHANDMAANNFFSHTGSDGSTVGQRVTDAGYQWNLVGENIARGQVDEQAVLDAWMNSAGHRANNLDPRFEDFALAKANSPRGPYWVLVLARER</sequence>
<keyword evidence="1" id="KW-0732">Signal</keyword>
<evidence type="ECO:0000313" key="4">
    <source>
        <dbReference type="Proteomes" id="UP000186997"/>
    </source>
</evidence>